<dbReference type="GO" id="GO:0046872">
    <property type="term" value="F:metal ion binding"/>
    <property type="evidence" value="ECO:0007669"/>
    <property type="project" value="UniProtKB-KW"/>
</dbReference>
<protein>
    <recommendedName>
        <fullName evidence="14">sn-1-specific diacylglycerol lipase</fullName>
        <ecNumber evidence="14">3.1.1.116</ecNumber>
    </recommendedName>
</protein>
<dbReference type="Pfam" id="PF01764">
    <property type="entry name" value="Lipase_3"/>
    <property type="match status" value="1"/>
</dbReference>
<accession>A0AAW1R0T0</accession>
<name>A0AAW1R0T0_9CHLO</name>
<dbReference type="GO" id="GO:0016042">
    <property type="term" value="P:lipid catabolic process"/>
    <property type="evidence" value="ECO:0007669"/>
    <property type="project" value="UniProtKB-KW"/>
</dbReference>
<sequence length="890" mass="96118">MPSLRLYGFTWHIASDDVGFLAIFGAAFHAAWIVLIAITGQAIYHMPRECTDAGRLFIATVAGLLVCFVTGFVLECLLIWESCQGCIFEVSKRKRMPLLVTLRLANALGEVFFAAFGTWVAFGTDVRCRIPSTGLEWNPKKEVMILVLLTWGLEALTLVNLLLWYNAWPEQHAPESWERRFIFLGRWLCCQAAPSDKEDTVQQQRRNSLRRIARWVTGLLGHADLTPSDTAIALVLTATLQRQCRRERIIQTLRAACEEGGEVAPSPAVSLLERASTIRALPIGVEAGAGVAGTGASEGPAKGKQASLPQLDDPGKQDVLVDIPMAPSETGTAPDVHAPRGLTVESVEAAWSGAASLAEPLLGAERASSKAQERPDAPKDTGAAESLAGESPLGKFVAQMDLLAEATITPSGMDEELRGALLPERAVQLYTGNHWRVPAELLTEVQHYSKFAVGVYGTDADVMKTSDWWKSLAYAVLGRTPTRSEDRRKLDALNAEDARTVAERLYYEGVVQELGRDCDLLYVCPSNSALAHLPYLVALDHATRAVVVAVRGTSSVEDVITDSVAEPERLGPAWLPEGGAEAGADAMFAHSGIKAAADSILDDLEDSGILPALLAGEYGECQPGKLPAEEVAEEEGPGRAGSKRRGHLVAAIVQRKLDCRGWRLVVTGHSLGAGAAALIAMRLHGRFPGVRCWSFCPPGGLLSTNLSAAVAPFVTSVVVGKDVVPRVSIVNLGRLIDEMVTSLALCRHNKNDLLLHKLRRSARHGRARSMFWRYNQVPKEAQAVLQAYNAGIEARSRMLELVPPGRVLFLRPLKRDGARVAWDAVWCHASDIIREGILVSPRMVEDHYSSTLAAALRSAMGADDNEALASALRYFPPAPAAGPDEGDGTV</sequence>
<dbReference type="InterPro" id="IPR029058">
    <property type="entry name" value="AB_hydrolase_fold"/>
</dbReference>
<evidence type="ECO:0000256" key="13">
    <source>
        <dbReference type="ARBA" id="ARBA00024531"/>
    </source>
</evidence>
<evidence type="ECO:0000256" key="4">
    <source>
        <dbReference type="ARBA" id="ARBA00022553"/>
    </source>
</evidence>
<evidence type="ECO:0000313" key="19">
    <source>
        <dbReference type="Proteomes" id="UP001445335"/>
    </source>
</evidence>
<feature type="compositionally biased region" description="Basic and acidic residues" evidence="15">
    <location>
        <begin position="367"/>
        <end position="379"/>
    </location>
</feature>
<comment type="cofactor">
    <cofactor evidence="1">
        <name>Ca(2+)</name>
        <dbReference type="ChEBI" id="CHEBI:29108"/>
    </cofactor>
</comment>
<evidence type="ECO:0000256" key="10">
    <source>
        <dbReference type="ARBA" id="ARBA00022989"/>
    </source>
</evidence>
<gene>
    <name evidence="18" type="ORF">WJX81_002709</name>
</gene>
<dbReference type="GO" id="GO:0016298">
    <property type="term" value="F:lipase activity"/>
    <property type="evidence" value="ECO:0007669"/>
    <property type="project" value="TreeGrafter"/>
</dbReference>
<keyword evidence="4" id="KW-0597">Phosphoprotein</keyword>
<evidence type="ECO:0000313" key="18">
    <source>
        <dbReference type="EMBL" id="KAK9827306.1"/>
    </source>
</evidence>
<evidence type="ECO:0000256" key="14">
    <source>
        <dbReference type="ARBA" id="ARBA00026104"/>
    </source>
</evidence>
<evidence type="ECO:0000256" key="9">
    <source>
        <dbReference type="ARBA" id="ARBA00022963"/>
    </source>
</evidence>
<feature type="transmembrane region" description="Helical" evidence="16">
    <location>
        <begin position="56"/>
        <end position="80"/>
    </location>
</feature>
<feature type="region of interest" description="Disordered" evidence="15">
    <location>
        <begin position="364"/>
        <end position="390"/>
    </location>
</feature>
<reference evidence="18 19" key="1">
    <citation type="journal article" date="2024" name="Nat. Commun.">
        <title>Phylogenomics reveals the evolutionary origins of lichenization in chlorophyte algae.</title>
        <authorList>
            <person name="Puginier C."/>
            <person name="Libourel C."/>
            <person name="Otte J."/>
            <person name="Skaloud P."/>
            <person name="Haon M."/>
            <person name="Grisel S."/>
            <person name="Petersen M."/>
            <person name="Berrin J.G."/>
            <person name="Delaux P.M."/>
            <person name="Dal Grande F."/>
            <person name="Keller J."/>
        </authorList>
    </citation>
    <scope>NUCLEOTIDE SEQUENCE [LARGE SCALE GENOMIC DNA]</scope>
    <source>
        <strain evidence="18 19">SAG 245.80</strain>
    </source>
</reference>
<comment type="subcellular location">
    <subcellularLocation>
        <location evidence="2">Cell membrane</location>
        <topology evidence="2">Multi-pass membrane protein</topology>
    </subcellularLocation>
</comment>
<evidence type="ECO:0000256" key="8">
    <source>
        <dbReference type="ARBA" id="ARBA00022837"/>
    </source>
</evidence>
<keyword evidence="9" id="KW-0442">Lipid degradation</keyword>
<dbReference type="PANTHER" id="PTHR45792">
    <property type="entry name" value="DIACYLGLYCEROL LIPASE HOMOLOG-RELATED"/>
    <property type="match status" value="1"/>
</dbReference>
<feature type="region of interest" description="Disordered" evidence="15">
    <location>
        <begin position="293"/>
        <end position="316"/>
    </location>
</feature>
<evidence type="ECO:0000256" key="7">
    <source>
        <dbReference type="ARBA" id="ARBA00022801"/>
    </source>
</evidence>
<feature type="domain" description="Fungal lipase-type" evidence="17">
    <location>
        <begin position="547"/>
        <end position="729"/>
    </location>
</feature>
<evidence type="ECO:0000256" key="12">
    <source>
        <dbReference type="ARBA" id="ARBA00023136"/>
    </source>
</evidence>
<keyword evidence="11" id="KW-0443">Lipid metabolism</keyword>
<proteinExistence type="predicted"/>
<evidence type="ECO:0000256" key="6">
    <source>
        <dbReference type="ARBA" id="ARBA00022723"/>
    </source>
</evidence>
<dbReference type="InterPro" id="IPR052214">
    <property type="entry name" value="DAG_Lipase-Related"/>
</dbReference>
<evidence type="ECO:0000256" key="16">
    <source>
        <dbReference type="SAM" id="Phobius"/>
    </source>
</evidence>
<dbReference type="EC" id="3.1.1.116" evidence="14"/>
<keyword evidence="6" id="KW-0479">Metal-binding</keyword>
<evidence type="ECO:0000259" key="17">
    <source>
        <dbReference type="Pfam" id="PF01764"/>
    </source>
</evidence>
<dbReference type="PANTHER" id="PTHR45792:SF8">
    <property type="entry name" value="DIACYLGLYCEROL LIPASE-ALPHA"/>
    <property type="match status" value="1"/>
</dbReference>
<dbReference type="EMBL" id="JALJOU010000059">
    <property type="protein sequence ID" value="KAK9827306.1"/>
    <property type="molecule type" value="Genomic_DNA"/>
</dbReference>
<keyword evidence="19" id="KW-1185">Reference proteome</keyword>
<dbReference type="SUPFAM" id="SSF53474">
    <property type="entry name" value="alpha/beta-Hydrolases"/>
    <property type="match status" value="1"/>
</dbReference>
<evidence type="ECO:0000256" key="5">
    <source>
        <dbReference type="ARBA" id="ARBA00022692"/>
    </source>
</evidence>
<dbReference type="GO" id="GO:0005886">
    <property type="term" value="C:plasma membrane"/>
    <property type="evidence" value="ECO:0007669"/>
    <property type="project" value="UniProtKB-SubCell"/>
</dbReference>
<keyword evidence="10 16" id="KW-1133">Transmembrane helix</keyword>
<evidence type="ECO:0000256" key="15">
    <source>
        <dbReference type="SAM" id="MobiDB-lite"/>
    </source>
</evidence>
<dbReference type="Gene3D" id="3.40.50.1820">
    <property type="entry name" value="alpha/beta hydrolase"/>
    <property type="match status" value="1"/>
</dbReference>
<keyword evidence="12 16" id="KW-0472">Membrane</keyword>
<keyword evidence="7" id="KW-0378">Hydrolase</keyword>
<comment type="caution">
    <text evidence="18">The sequence shown here is derived from an EMBL/GenBank/DDBJ whole genome shotgun (WGS) entry which is preliminary data.</text>
</comment>
<dbReference type="Proteomes" id="UP001445335">
    <property type="component" value="Unassembled WGS sequence"/>
</dbReference>
<dbReference type="AlphaFoldDB" id="A0AAW1R0T0"/>
<organism evidence="18 19">
    <name type="scientific">Elliptochloris bilobata</name>
    <dbReference type="NCBI Taxonomy" id="381761"/>
    <lineage>
        <taxon>Eukaryota</taxon>
        <taxon>Viridiplantae</taxon>
        <taxon>Chlorophyta</taxon>
        <taxon>core chlorophytes</taxon>
        <taxon>Trebouxiophyceae</taxon>
        <taxon>Trebouxiophyceae incertae sedis</taxon>
        <taxon>Elliptochloris clade</taxon>
        <taxon>Elliptochloris</taxon>
    </lineage>
</organism>
<feature type="transmembrane region" description="Helical" evidence="16">
    <location>
        <begin position="100"/>
        <end position="122"/>
    </location>
</feature>
<evidence type="ECO:0000256" key="3">
    <source>
        <dbReference type="ARBA" id="ARBA00022475"/>
    </source>
</evidence>
<evidence type="ECO:0000256" key="1">
    <source>
        <dbReference type="ARBA" id="ARBA00001913"/>
    </source>
</evidence>
<keyword evidence="5 16" id="KW-0812">Transmembrane</keyword>
<keyword evidence="3" id="KW-1003">Cell membrane</keyword>
<dbReference type="InterPro" id="IPR002921">
    <property type="entry name" value="Fungal_lipase-type"/>
</dbReference>
<feature type="transmembrane region" description="Helical" evidence="16">
    <location>
        <begin position="20"/>
        <end position="44"/>
    </location>
</feature>
<comment type="catalytic activity">
    <reaction evidence="13">
        <text>a 1,2-diacyl-sn-glycerol + H2O = a 2-acylglycerol + a fatty acid + H(+)</text>
        <dbReference type="Rhea" id="RHEA:33275"/>
        <dbReference type="ChEBI" id="CHEBI:15377"/>
        <dbReference type="ChEBI" id="CHEBI:15378"/>
        <dbReference type="ChEBI" id="CHEBI:17389"/>
        <dbReference type="ChEBI" id="CHEBI:17815"/>
        <dbReference type="ChEBI" id="CHEBI:28868"/>
        <dbReference type="EC" id="3.1.1.116"/>
    </reaction>
    <physiologicalReaction direction="left-to-right" evidence="13">
        <dbReference type="Rhea" id="RHEA:33276"/>
    </physiologicalReaction>
</comment>
<evidence type="ECO:0000256" key="2">
    <source>
        <dbReference type="ARBA" id="ARBA00004651"/>
    </source>
</evidence>
<evidence type="ECO:0000256" key="11">
    <source>
        <dbReference type="ARBA" id="ARBA00023098"/>
    </source>
</evidence>
<keyword evidence="8" id="KW-0106">Calcium</keyword>